<dbReference type="EMBL" id="MFCV01000038">
    <property type="protein sequence ID" value="OGE31490.1"/>
    <property type="molecule type" value="Genomic_DNA"/>
</dbReference>
<organism evidence="1 2">
    <name type="scientific">Candidatus Daviesbacteria bacterium RIFCSPHIGHO2_02_FULL_36_13</name>
    <dbReference type="NCBI Taxonomy" id="1797768"/>
    <lineage>
        <taxon>Bacteria</taxon>
        <taxon>Candidatus Daviesiibacteriota</taxon>
    </lineage>
</organism>
<dbReference type="AlphaFoldDB" id="A0A1F5JSJ4"/>
<name>A0A1F5JSJ4_9BACT</name>
<dbReference type="STRING" id="1797768.A3C59_00735"/>
<reference evidence="1 2" key="1">
    <citation type="journal article" date="2016" name="Nat. Commun.">
        <title>Thousands of microbial genomes shed light on interconnected biogeochemical processes in an aquifer system.</title>
        <authorList>
            <person name="Anantharaman K."/>
            <person name="Brown C.T."/>
            <person name="Hug L.A."/>
            <person name="Sharon I."/>
            <person name="Castelle C.J."/>
            <person name="Probst A.J."/>
            <person name="Thomas B.C."/>
            <person name="Singh A."/>
            <person name="Wilkins M.J."/>
            <person name="Karaoz U."/>
            <person name="Brodie E.L."/>
            <person name="Williams K.H."/>
            <person name="Hubbard S.S."/>
            <person name="Banfield J.F."/>
        </authorList>
    </citation>
    <scope>NUCLEOTIDE SEQUENCE [LARGE SCALE GENOMIC DNA]</scope>
</reference>
<dbReference type="PANTHER" id="PTHR38471:SF2">
    <property type="entry name" value="FOUR HELIX BUNDLE PROTEIN"/>
    <property type="match status" value="1"/>
</dbReference>
<dbReference type="InterPro" id="IPR036583">
    <property type="entry name" value="23S_rRNA_IVS_sf"/>
</dbReference>
<evidence type="ECO:0008006" key="3">
    <source>
        <dbReference type="Google" id="ProtNLM"/>
    </source>
</evidence>
<protein>
    <recommendedName>
        <fullName evidence="3">Four helix bundle protein</fullName>
    </recommendedName>
</protein>
<dbReference type="Pfam" id="PF05635">
    <property type="entry name" value="23S_rRNA_IVP"/>
    <property type="match status" value="1"/>
</dbReference>
<evidence type="ECO:0000313" key="1">
    <source>
        <dbReference type="EMBL" id="OGE31490.1"/>
    </source>
</evidence>
<dbReference type="CDD" id="cd16377">
    <property type="entry name" value="23S_rRNA_IVP_like"/>
    <property type="match status" value="1"/>
</dbReference>
<dbReference type="PANTHER" id="PTHR38471">
    <property type="entry name" value="FOUR HELIX BUNDLE PROTEIN"/>
    <property type="match status" value="1"/>
</dbReference>
<dbReference type="Proteomes" id="UP000176902">
    <property type="component" value="Unassembled WGS sequence"/>
</dbReference>
<evidence type="ECO:0000313" key="2">
    <source>
        <dbReference type="Proteomes" id="UP000176902"/>
    </source>
</evidence>
<sequence length="121" mass="13838">MKSYKDLIVWQKSIELVKEIFQLTKLFPREETYGIVSQMRRAAVSIPSNIAEGSGRRFSNEWKQFYSIAYGSTLELETQLIISRDIKLAPGQSFATSFQLIEEVSKIIRTISSNLKKGDIT</sequence>
<dbReference type="InterPro" id="IPR012657">
    <property type="entry name" value="23S_rRNA-intervening_sequence"/>
</dbReference>
<proteinExistence type="predicted"/>
<comment type="caution">
    <text evidence="1">The sequence shown here is derived from an EMBL/GenBank/DDBJ whole genome shotgun (WGS) entry which is preliminary data.</text>
</comment>
<accession>A0A1F5JSJ4</accession>
<dbReference type="SUPFAM" id="SSF158446">
    <property type="entry name" value="IVS-encoded protein-like"/>
    <property type="match status" value="1"/>
</dbReference>
<dbReference type="NCBIfam" id="TIGR02436">
    <property type="entry name" value="four helix bundle protein"/>
    <property type="match status" value="1"/>
</dbReference>
<dbReference type="Gene3D" id="1.20.1440.60">
    <property type="entry name" value="23S rRNA-intervening sequence"/>
    <property type="match status" value="1"/>
</dbReference>
<gene>
    <name evidence="1" type="ORF">A3C59_00735</name>
</gene>